<dbReference type="AlphaFoldDB" id="A0A146KNF1"/>
<evidence type="ECO:0000256" key="1">
    <source>
        <dbReference type="SAM" id="MobiDB-lite"/>
    </source>
</evidence>
<accession>A0A146KNF1</accession>
<dbReference type="EMBL" id="GDHC01021020">
    <property type="protein sequence ID" value="JAP97608.1"/>
    <property type="molecule type" value="Transcribed_RNA"/>
</dbReference>
<proteinExistence type="predicted"/>
<reference evidence="2" key="1">
    <citation type="journal article" date="2016" name="Gigascience">
        <title>De novo construction of an expanded transcriptome assembly for the western tarnished plant bug, Lygus hesperus.</title>
        <authorList>
            <person name="Tassone E.E."/>
            <person name="Geib S.M."/>
            <person name="Hall B."/>
            <person name="Fabrick J.A."/>
            <person name="Brent C.S."/>
            <person name="Hull J.J."/>
        </authorList>
    </citation>
    <scope>NUCLEOTIDE SEQUENCE</scope>
</reference>
<sequence length="147" mass="16236">MTRQIVSKRPKIRPSKTLIAVRSSTFPTTPTAVLIKKQTASLPSYTMPTILSTSASDAKNKNHNMSNRHEASSQMHKSRSAVDRVTGEKIPLPHKNTKAAATQRVIKKAVGRIETECKTAAVVPNNLAERKAAGQHRERVLARVYKK</sequence>
<gene>
    <name evidence="2" type="ORF">g.11263</name>
</gene>
<organism evidence="2">
    <name type="scientific">Lygus hesperus</name>
    <name type="common">Western plant bug</name>
    <dbReference type="NCBI Taxonomy" id="30085"/>
    <lineage>
        <taxon>Eukaryota</taxon>
        <taxon>Metazoa</taxon>
        <taxon>Ecdysozoa</taxon>
        <taxon>Arthropoda</taxon>
        <taxon>Hexapoda</taxon>
        <taxon>Insecta</taxon>
        <taxon>Pterygota</taxon>
        <taxon>Neoptera</taxon>
        <taxon>Paraneoptera</taxon>
        <taxon>Hemiptera</taxon>
        <taxon>Heteroptera</taxon>
        <taxon>Panheteroptera</taxon>
        <taxon>Cimicomorpha</taxon>
        <taxon>Miridae</taxon>
        <taxon>Mirini</taxon>
        <taxon>Lygus</taxon>
    </lineage>
</organism>
<protein>
    <submittedName>
        <fullName evidence="2">Uncharacterized protein</fullName>
    </submittedName>
</protein>
<evidence type="ECO:0000313" key="2">
    <source>
        <dbReference type="EMBL" id="JAP97608.1"/>
    </source>
</evidence>
<name>A0A146KNF1_LYGHE</name>
<feature type="region of interest" description="Disordered" evidence="1">
    <location>
        <begin position="55"/>
        <end position="103"/>
    </location>
</feature>